<feature type="transmembrane region" description="Helical" evidence="6">
    <location>
        <begin position="243"/>
        <end position="265"/>
    </location>
</feature>
<name>L0K9I1_HALHC</name>
<feature type="transmembrane region" description="Helical" evidence="6">
    <location>
        <begin position="395"/>
        <end position="415"/>
    </location>
</feature>
<feature type="transmembrane region" description="Helical" evidence="6">
    <location>
        <begin position="309"/>
        <end position="327"/>
    </location>
</feature>
<dbReference type="Gene3D" id="1.20.1250.20">
    <property type="entry name" value="MFS general substrate transporter like domains"/>
    <property type="match status" value="2"/>
</dbReference>
<dbReference type="PANTHER" id="PTHR23526:SF1">
    <property type="entry name" value="MAJOR FACILITATOR SUPERFAMILY MFS_1"/>
    <property type="match status" value="1"/>
</dbReference>
<evidence type="ECO:0000313" key="8">
    <source>
        <dbReference type="EMBL" id="AGB41671.1"/>
    </source>
</evidence>
<dbReference type="PANTHER" id="PTHR23526">
    <property type="entry name" value="INTEGRAL MEMBRANE TRANSPORT PROTEIN-RELATED"/>
    <property type="match status" value="1"/>
</dbReference>
<dbReference type="eggNOG" id="COG2814">
    <property type="taxonomic scope" value="Bacteria"/>
</dbReference>
<dbReference type="HOGENOM" id="CLU_048252_1_0_9"/>
<sequence>MAESYSKIGFKQQVEKNYKTNFYANVFDGSFFAFGKGFVSLSTILPLFVHQLTSSKFLVSMITAILMFASNLPQLFSARIIEGLEHKKKAVLLLGLLQRLPWLLLAILTYLLPHSQWLLVIFFFCWGLYSLGSGLVVPAWFDLLSKVIPVERRGKFFGYRTTLSSILKLIAASIAGYIISYFNFPFNFTILFSLMFISTMISYICLTLIKEPDYPIANESKSFVDYFKNLPKLITKNINFRNYLLSVFLIQFIGMAKGLFTVAGIERLALEGETASQVVGIFTVLLIASQTVTNILWGHISDKYGHKIVILFAAIFNATGVLIALFANNVIAFYLVFIFTGIALGGNRVSFMTIIPEFCSAEERPTYIGITNTIKGITMTCVSMLGGLLVDLLNYKVVFGITFIMISLGSLILFYQVQDPRFEIE</sequence>
<dbReference type="InterPro" id="IPR036259">
    <property type="entry name" value="MFS_trans_sf"/>
</dbReference>
<evidence type="ECO:0000256" key="5">
    <source>
        <dbReference type="ARBA" id="ARBA00023136"/>
    </source>
</evidence>
<dbReference type="RefSeq" id="WP_015327387.1">
    <property type="nucleotide sequence ID" value="NC_019978.1"/>
</dbReference>
<keyword evidence="2" id="KW-0813">Transport</keyword>
<dbReference type="InterPro" id="IPR020846">
    <property type="entry name" value="MFS_dom"/>
</dbReference>
<dbReference type="InterPro" id="IPR011701">
    <property type="entry name" value="MFS"/>
</dbReference>
<reference evidence="9" key="1">
    <citation type="submission" date="2012-02" db="EMBL/GenBank/DDBJ databases">
        <title>The complete genome of Halobacteroides halobius DSM 5150.</title>
        <authorList>
            <person name="Lucas S."/>
            <person name="Copeland A."/>
            <person name="Lapidus A."/>
            <person name="Glavina del Rio T."/>
            <person name="Dalin E."/>
            <person name="Tice H."/>
            <person name="Bruce D."/>
            <person name="Goodwin L."/>
            <person name="Pitluck S."/>
            <person name="Peters L."/>
            <person name="Mikhailova N."/>
            <person name="Gu W."/>
            <person name="Kyrpides N."/>
            <person name="Mavromatis K."/>
            <person name="Ivanova N."/>
            <person name="Brettin T."/>
            <person name="Detter J.C."/>
            <person name="Han C."/>
            <person name="Larimer F."/>
            <person name="Land M."/>
            <person name="Hauser L."/>
            <person name="Markowitz V."/>
            <person name="Cheng J.-F."/>
            <person name="Hugenholtz P."/>
            <person name="Woyke T."/>
            <person name="Wu D."/>
            <person name="Tindall B."/>
            <person name="Pomrenke H."/>
            <person name="Brambilla E."/>
            <person name="Klenk H.-P."/>
            <person name="Eisen J.A."/>
        </authorList>
    </citation>
    <scope>NUCLEOTIDE SEQUENCE [LARGE SCALE GENOMIC DNA]</scope>
    <source>
        <strain evidence="9">ATCC 35273 / DSM 5150 / MD-1</strain>
    </source>
</reference>
<keyword evidence="3 6" id="KW-0812">Transmembrane</keyword>
<evidence type="ECO:0000313" key="9">
    <source>
        <dbReference type="Proteomes" id="UP000010880"/>
    </source>
</evidence>
<dbReference type="Pfam" id="PF07690">
    <property type="entry name" value="MFS_1"/>
    <property type="match status" value="1"/>
</dbReference>
<proteinExistence type="predicted"/>
<dbReference type="PROSITE" id="PS50850">
    <property type="entry name" value="MFS"/>
    <property type="match status" value="1"/>
</dbReference>
<evidence type="ECO:0000256" key="3">
    <source>
        <dbReference type="ARBA" id="ARBA00022692"/>
    </source>
</evidence>
<dbReference type="Proteomes" id="UP000010880">
    <property type="component" value="Chromosome"/>
</dbReference>
<dbReference type="GO" id="GO:0005886">
    <property type="term" value="C:plasma membrane"/>
    <property type="evidence" value="ECO:0007669"/>
    <property type="project" value="UniProtKB-SubCell"/>
</dbReference>
<gene>
    <name evidence="8" type="ordered locus">Halha_1734</name>
</gene>
<dbReference type="InterPro" id="IPR052528">
    <property type="entry name" value="Sugar_transport-like"/>
</dbReference>
<accession>L0K9I1</accession>
<feature type="transmembrane region" description="Helical" evidence="6">
    <location>
        <begin position="162"/>
        <end position="182"/>
    </location>
</feature>
<dbReference type="STRING" id="748449.Halha_1734"/>
<feature type="transmembrane region" description="Helical" evidence="6">
    <location>
        <begin position="188"/>
        <end position="209"/>
    </location>
</feature>
<dbReference type="SUPFAM" id="SSF103473">
    <property type="entry name" value="MFS general substrate transporter"/>
    <property type="match status" value="1"/>
</dbReference>
<evidence type="ECO:0000256" key="4">
    <source>
        <dbReference type="ARBA" id="ARBA00022989"/>
    </source>
</evidence>
<evidence type="ECO:0000259" key="7">
    <source>
        <dbReference type="PROSITE" id="PS50850"/>
    </source>
</evidence>
<feature type="transmembrane region" description="Helical" evidence="6">
    <location>
        <begin position="57"/>
        <end position="78"/>
    </location>
</feature>
<keyword evidence="5 6" id="KW-0472">Membrane</keyword>
<dbReference type="KEGG" id="hhl:Halha_1734"/>
<feature type="transmembrane region" description="Helical" evidence="6">
    <location>
        <begin position="367"/>
        <end position="389"/>
    </location>
</feature>
<dbReference type="OrthoDB" id="2380045at2"/>
<feature type="transmembrane region" description="Helical" evidence="6">
    <location>
        <begin position="277"/>
        <end position="297"/>
    </location>
</feature>
<feature type="transmembrane region" description="Helical" evidence="6">
    <location>
        <begin position="21"/>
        <end position="45"/>
    </location>
</feature>
<keyword evidence="9" id="KW-1185">Reference proteome</keyword>
<evidence type="ECO:0000256" key="6">
    <source>
        <dbReference type="SAM" id="Phobius"/>
    </source>
</evidence>
<evidence type="ECO:0000256" key="2">
    <source>
        <dbReference type="ARBA" id="ARBA00022448"/>
    </source>
</evidence>
<dbReference type="AlphaFoldDB" id="L0K9I1"/>
<keyword evidence="4 6" id="KW-1133">Transmembrane helix</keyword>
<feature type="domain" description="Major facilitator superfamily (MFS) profile" evidence="7">
    <location>
        <begin position="243"/>
        <end position="425"/>
    </location>
</feature>
<organism evidence="8 9">
    <name type="scientific">Halobacteroides halobius (strain ATCC 35273 / DSM 5150 / MD-1)</name>
    <dbReference type="NCBI Taxonomy" id="748449"/>
    <lineage>
        <taxon>Bacteria</taxon>
        <taxon>Bacillati</taxon>
        <taxon>Bacillota</taxon>
        <taxon>Clostridia</taxon>
        <taxon>Halanaerobiales</taxon>
        <taxon>Halobacteroidaceae</taxon>
        <taxon>Halobacteroides</taxon>
    </lineage>
</organism>
<feature type="transmembrane region" description="Helical" evidence="6">
    <location>
        <begin position="117"/>
        <end position="141"/>
    </location>
</feature>
<dbReference type="GO" id="GO:0022857">
    <property type="term" value="F:transmembrane transporter activity"/>
    <property type="evidence" value="ECO:0007669"/>
    <property type="project" value="InterPro"/>
</dbReference>
<feature type="transmembrane region" description="Helical" evidence="6">
    <location>
        <begin position="90"/>
        <end position="111"/>
    </location>
</feature>
<dbReference type="EMBL" id="CP003359">
    <property type="protein sequence ID" value="AGB41671.1"/>
    <property type="molecule type" value="Genomic_DNA"/>
</dbReference>
<evidence type="ECO:0000256" key="1">
    <source>
        <dbReference type="ARBA" id="ARBA00004651"/>
    </source>
</evidence>
<feature type="transmembrane region" description="Helical" evidence="6">
    <location>
        <begin position="333"/>
        <end position="355"/>
    </location>
</feature>
<protein>
    <submittedName>
        <fullName evidence="8">Arabinose efflux permease family protein</fullName>
    </submittedName>
</protein>
<comment type="subcellular location">
    <subcellularLocation>
        <location evidence="1">Cell membrane</location>
        <topology evidence="1">Multi-pass membrane protein</topology>
    </subcellularLocation>
</comment>